<dbReference type="KEGG" id="bbro:BAU06_22665"/>
<dbReference type="STRING" id="463025.BAU08_23210"/>
<dbReference type="GO" id="GO:0005829">
    <property type="term" value="C:cytosol"/>
    <property type="evidence" value="ECO:0007669"/>
    <property type="project" value="TreeGrafter"/>
</dbReference>
<sequence length="639" mass="70861">MHVFYEDDGQLKAGHILSEADASLQVESESGKRSKIKRANAIFTFPAPEPAELLRQAEAAAQEIDLQFLWECAPQEEFDTSALAADYYGHAPSPTEQAAVLMRLHGAPAYFHRRGKGRYRPAPPDILAAALAAIEKKQKQAAQQQEWVDEMVAGRLPAEIAAMAETLVVRPDKNTMQWKALESACSRLQKSPDRLLLDLGAFPHALALHKRRFLAQYFPRGTGFPEVELPAPSRELPLAEAEIYSIDDVTTTEIDDALSVTALPDGKLRVGIHVAAPGLAVTRGSELDKLARARLSTVYMPGDKIPMQPDTVIQAFSLDAGREVPALSLYVTADPDNGEILAHESRLERIVVRENLRHNLLDETVTEAALDDPQGPLPYGDWLRPLWRLAQSLSARRDEVRGKPENNSRVEYSYYVDGDPDNPDTPVRLVPRRRNAPLDRMVAEYMILANNLWGGLLAQHGVPGIYRSQQAGRVRMSTQPLPHEAIGVPQYAWSTSPLRRYVDLVNQWQLIAAVENGVSARLVAPFKPRDADLFAIIGAFDAQYAAWGEFQNTMERYWCLRWLAQQGVTRARASVLRDDLVRLNDAPLVTRVGGLPALPRGAQVEIDLLERDELTLEVQCRFVGELAAAPADEGVADTE</sequence>
<dbReference type="PANTHER" id="PTHR23355">
    <property type="entry name" value="RIBONUCLEASE"/>
    <property type="match status" value="1"/>
</dbReference>
<dbReference type="InterPro" id="IPR050180">
    <property type="entry name" value="RNR_Ribonuclease"/>
</dbReference>
<dbReference type="Proteomes" id="UP000092213">
    <property type="component" value="Chromosome"/>
</dbReference>
<reference evidence="4 5" key="1">
    <citation type="submission" date="2016-06" db="EMBL/GenBank/DDBJ databases">
        <title>Complete genome sequences of Bordetella bronchialis and Bordetella flabilis.</title>
        <authorList>
            <person name="LiPuma J.J."/>
            <person name="Spilker T."/>
        </authorList>
    </citation>
    <scope>NUCLEOTIDE SEQUENCE [LARGE SCALE GENOMIC DNA]</scope>
    <source>
        <strain evidence="3 5">AU17976</strain>
        <strain evidence="2 4">AU3182</strain>
    </source>
</reference>
<protein>
    <submittedName>
        <fullName evidence="3">Ribonuclease II</fullName>
    </submittedName>
</protein>
<evidence type="ECO:0000259" key="1">
    <source>
        <dbReference type="SMART" id="SM00955"/>
    </source>
</evidence>
<evidence type="ECO:0000313" key="2">
    <source>
        <dbReference type="EMBL" id="ANN69860.1"/>
    </source>
</evidence>
<dbReference type="SMART" id="SM00955">
    <property type="entry name" value="RNB"/>
    <property type="match status" value="1"/>
</dbReference>
<dbReference type="Proteomes" id="UP000091897">
    <property type="component" value="Chromosome"/>
</dbReference>
<accession>A0A193FQD5</accession>
<dbReference type="GO" id="GO:0004540">
    <property type="term" value="F:RNA nuclease activity"/>
    <property type="evidence" value="ECO:0007669"/>
    <property type="project" value="InterPro"/>
</dbReference>
<dbReference type="EMBL" id="CP016170">
    <property type="protein sequence ID" value="ANN69860.1"/>
    <property type="molecule type" value="Genomic_DNA"/>
</dbReference>
<evidence type="ECO:0000313" key="4">
    <source>
        <dbReference type="Proteomes" id="UP000091897"/>
    </source>
</evidence>
<dbReference type="PANTHER" id="PTHR23355:SF9">
    <property type="entry name" value="DIS3-LIKE EXONUCLEASE 2"/>
    <property type="match status" value="1"/>
</dbReference>
<dbReference type="SUPFAM" id="SSF50249">
    <property type="entry name" value="Nucleic acid-binding proteins"/>
    <property type="match status" value="1"/>
</dbReference>
<dbReference type="Pfam" id="PF00773">
    <property type="entry name" value="RNB"/>
    <property type="match status" value="2"/>
</dbReference>
<evidence type="ECO:0000313" key="3">
    <source>
        <dbReference type="EMBL" id="ANN75010.1"/>
    </source>
</evidence>
<keyword evidence="4" id="KW-1185">Reference proteome</keyword>
<evidence type="ECO:0000313" key="5">
    <source>
        <dbReference type="Proteomes" id="UP000092213"/>
    </source>
</evidence>
<dbReference type="InterPro" id="IPR012340">
    <property type="entry name" value="NA-bd_OB-fold"/>
</dbReference>
<dbReference type="AlphaFoldDB" id="A0A193FQD5"/>
<dbReference type="GO" id="GO:0006402">
    <property type="term" value="P:mRNA catabolic process"/>
    <property type="evidence" value="ECO:0007669"/>
    <property type="project" value="TreeGrafter"/>
</dbReference>
<organism evidence="3 5">
    <name type="scientific">Bordetella bronchialis</name>
    <dbReference type="NCBI Taxonomy" id="463025"/>
    <lineage>
        <taxon>Bacteria</taxon>
        <taxon>Pseudomonadati</taxon>
        <taxon>Pseudomonadota</taxon>
        <taxon>Betaproteobacteria</taxon>
        <taxon>Burkholderiales</taxon>
        <taxon>Alcaligenaceae</taxon>
        <taxon>Bordetella</taxon>
    </lineage>
</organism>
<gene>
    <name evidence="2" type="ORF">BAU06_22665</name>
    <name evidence="3" type="ORF">BAU08_23210</name>
</gene>
<dbReference type="InterPro" id="IPR001900">
    <property type="entry name" value="RNase_II/R"/>
</dbReference>
<dbReference type="RefSeq" id="WP_066359594.1">
    <property type="nucleotide sequence ID" value="NZ_CBCSFJ010000004.1"/>
</dbReference>
<dbReference type="GO" id="GO:0003723">
    <property type="term" value="F:RNA binding"/>
    <property type="evidence" value="ECO:0007669"/>
    <property type="project" value="InterPro"/>
</dbReference>
<feature type="domain" description="RNB" evidence="1">
    <location>
        <begin position="235"/>
        <end position="516"/>
    </location>
</feature>
<name>A0A193FQD5_9BORD</name>
<proteinExistence type="predicted"/>
<dbReference type="OrthoDB" id="5288992at2"/>
<dbReference type="EMBL" id="CP016171">
    <property type="protein sequence ID" value="ANN75010.1"/>
    <property type="molecule type" value="Genomic_DNA"/>
</dbReference>